<dbReference type="InterPro" id="IPR044925">
    <property type="entry name" value="His-Me_finger_sf"/>
</dbReference>
<gene>
    <name evidence="2" type="ORF">UFOPK3564_00317</name>
</gene>
<accession>A0A6J7FLC9</accession>
<dbReference type="Pfam" id="PF13392">
    <property type="entry name" value="HNH_3"/>
    <property type="match status" value="1"/>
</dbReference>
<dbReference type="SUPFAM" id="SSF54060">
    <property type="entry name" value="His-Me finger endonucleases"/>
    <property type="match status" value="1"/>
</dbReference>
<dbReference type="InterPro" id="IPR044930">
    <property type="entry name" value="Homing_endonuclease_His-Me"/>
</dbReference>
<evidence type="ECO:0000313" key="2">
    <source>
        <dbReference type="EMBL" id="CAB4896247.1"/>
    </source>
</evidence>
<dbReference type="AlphaFoldDB" id="A0A6J7FLC9"/>
<proteinExistence type="predicted"/>
<dbReference type="EMBL" id="CAFBMK010000010">
    <property type="protein sequence ID" value="CAB4896247.1"/>
    <property type="molecule type" value="Genomic_DNA"/>
</dbReference>
<reference evidence="2" key="1">
    <citation type="submission" date="2020-05" db="EMBL/GenBank/DDBJ databases">
        <authorList>
            <person name="Chiriac C."/>
            <person name="Salcher M."/>
            <person name="Ghai R."/>
            <person name="Kavagutti S V."/>
        </authorList>
    </citation>
    <scope>NUCLEOTIDE SEQUENCE</scope>
</reference>
<organism evidence="2">
    <name type="scientific">freshwater metagenome</name>
    <dbReference type="NCBI Taxonomy" id="449393"/>
    <lineage>
        <taxon>unclassified sequences</taxon>
        <taxon>metagenomes</taxon>
        <taxon>ecological metagenomes</taxon>
    </lineage>
</organism>
<sequence>MSTETLTFPLSTWTRDWSRPKRSDGTAFFRVEDRGYATPCWVWQGATKPTGYGQVRFEGRTLQAHRAVFVDTHGEIPQGLELDHLCHVRSCCNPAHLEPVRHDENLRRRIRPFAPRAPKTHCPQGHPYSGANLYRSAGDPRKQQCRTCHKAAMRRYRARLAEKVAAA</sequence>
<feature type="domain" description="HNH nuclease" evidence="1">
    <location>
        <begin position="64"/>
        <end position="107"/>
    </location>
</feature>
<protein>
    <submittedName>
        <fullName evidence="2">Unannotated protein</fullName>
    </submittedName>
</protein>
<dbReference type="GO" id="GO:0004519">
    <property type="term" value="F:endonuclease activity"/>
    <property type="evidence" value="ECO:0007669"/>
    <property type="project" value="InterPro"/>
</dbReference>
<evidence type="ECO:0000259" key="1">
    <source>
        <dbReference type="Pfam" id="PF13392"/>
    </source>
</evidence>
<dbReference type="InterPro" id="IPR003615">
    <property type="entry name" value="HNH_nuc"/>
</dbReference>
<name>A0A6J7FLC9_9ZZZZ</name>
<dbReference type="Gene3D" id="3.90.75.10">
    <property type="entry name" value="Homing Intron 3 (I-ppo) Encoded Endonuclease, Chain A"/>
    <property type="match status" value="1"/>
</dbReference>